<evidence type="ECO:0000256" key="4">
    <source>
        <dbReference type="ARBA" id="ARBA00022989"/>
    </source>
</evidence>
<dbReference type="Proteomes" id="UP000031561">
    <property type="component" value="Unassembled WGS sequence"/>
</dbReference>
<dbReference type="AlphaFoldDB" id="A0ABD4SZ37"/>
<dbReference type="PANTHER" id="PTHR12812">
    <property type="entry name" value="HEPARAN SULFATE 6-O-SULFOTRANSFERASE 3"/>
    <property type="match status" value="1"/>
</dbReference>
<dbReference type="InterPro" id="IPR010635">
    <property type="entry name" value="Heparan_SO4-6-sulfoTrfase"/>
</dbReference>
<reference evidence="7 8" key="1">
    <citation type="journal article" date="2015" name="Genome Announc.">
        <title>Draft Genome Sequence of Filamentous Marine Cyanobacterium Lyngbya confervoides Strain BDU141951.</title>
        <authorList>
            <person name="Chandrababunaidu M.M."/>
            <person name="Sen D."/>
            <person name="Tripathy S."/>
        </authorList>
    </citation>
    <scope>NUCLEOTIDE SEQUENCE [LARGE SCALE GENOMIC DNA]</scope>
    <source>
        <strain evidence="7 8">BDU141951</strain>
    </source>
</reference>
<keyword evidence="5" id="KW-0472">Membrane</keyword>
<evidence type="ECO:0000256" key="3">
    <source>
        <dbReference type="ARBA" id="ARBA00022692"/>
    </source>
</evidence>
<dbReference type="Gene3D" id="3.40.50.300">
    <property type="entry name" value="P-loop containing nucleotide triphosphate hydrolases"/>
    <property type="match status" value="1"/>
</dbReference>
<keyword evidence="4" id="KW-1133">Transmembrane helix</keyword>
<comment type="subcellular location">
    <subcellularLocation>
        <location evidence="1">Membrane</location>
        <topology evidence="1">Single-pass membrane protein</topology>
    </subcellularLocation>
</comment>
<sequence length="244" mass="28873">MSSPAMNDVIVFTHIPKTSGVSLWRELINPNFRPEEIYEYGRLPEFIRDMRKPYRFVGGHVPFGLHRFTHRSVQYITFLRDPIDRAISFYYFVQQDGDRPETRNPLCTYAESVSLKEFYENKRFQNYQTRFLSGFLSTKFYPIFSTALLKPYVLRTALNNLHHHYACFGILEERDKSLALFREKFQWQELAAVPPMKKTRNRPQVADIDPDTLATLKAAHDLDLQLYDQAVNLFAEDYERHCSR</sequence>
<gene>
    <name evidence="7" type="ORF">QQ91_0001590</name>
</gene>
<keyword evidence="8" id="KW-1185">Reference proteome</keyword>
<name>A0ABD4SZ37_9CYAN</name>
<keyword evidence="6" id="KW-0325">Glycoprotein</keyword>
<proteinExistence type="predicted"/>
<accession>A0ABD4SZ37</accession>
<dbReference type="EMBL" id="JTHE03000009">
    <property type="protein sequence ID" value="MCM1981523.1"/>
    <property type="molecule type" value="Genomic_DNA"/>
</dbReference>
<organism evidence="7 8">
    <name type="scientific">Lyngbya confervoides BDU141951</name>
    <dbReference type="NCBI Taxonomy" id="1574623"/>
    <lineage>
        <taxon>Bacteria</taxon>
        <taxon>Bacillati</taxon>
        <taxon>Cyanobacteriota</taxon>
        <taxon>Cyanophyceae</taxon>
        <taxon>Oscillatoriophycideae</taxon>
        <taxon>Oscillatoriales</taxon>
        <taxon>Microcoleaceae</taxon>
        <taxon>Lyngbya</taxon>
    </lineage>
</organism>
<dbReference type="RefSeq" id="WP_201277271.1">
    <property type="nucleotide sequence ID" value="NZ_JTHE03000009.1"/>
</dbReference>
<keyword evidence="2" id="KW-0808">Transferase</keyword>
<evidence type="ECO:0000313" key="8">
    <source>
        <dbReference type="Proteomes" id="UP000031561"/>
    </source>
</evidence>
<evidence type="ECO:0000313" key="7">
    <source>
        <dbReference type="EMBL" id="MCM1981523.1"/>
    </source>
</evidence>
<dbReference type="InterPro" id="IPR005331">
    <property type="entry name" value="Sulfotransferase"/>
</dbReference>
<dbReference type="SUPFAM" id="SSF52540">
    <property type="entry name" value="P-loop containing nucleoside triphosphate hydrolases"/>
    <property type="match status" value="1"/>
</dbReference>
<keyword evidence="3" id="KW-0812">Transmembrane</keyword>
<dbReference type="InterPro" id="IPR027417">
    <property type="entry name" value="P-loop_NTPase"/>
</dbReference>
<comment type="caution">
    <text evidence="7">The sequence shown here is derived from an EMBL/GenBank/DDBJ whole genome shotgun (WGS) entry which is preliminary data.</text>
</comment>
<evidence type="ECO:0000256" key="6">
    <source>
        <dbReference type="ARBA" id="ARBA00023180"/>
    </source>
</evidence>
<protein>
    <submittedName>
        <fullName evidence="7">Sulfotransferase family protein</fullName>
    </submittedName>
</protein>
<dbReference type="GO" id="GO:0016740">
    <property type="term" value="F:transferase activity"/>
    <property type="evidence" value="ECO:0007669"/>
    <property type="project" value="UniProtKB-KW"/>
</dbReference>
<dbReference type="PANTHER" id="PTHR12812:SF0">
    <property type="entry name" value="HEPARAN-SULFATE 6-O-SULFOTRANSFERASE"/>
    <property type="match status" value="1"/>
</dbReference>
<dbReference type="GO" id="GO:0016020">
    <property type="term" value="C:membrane"/>
    <property type="evidence" value="ECO:0007669"/>
    <property type="project" value="UniProtKB-SubCell"/>
</dbReference>
<evidence type="ECO:0000256" key="2">
    <source>
        <dbReference type="ARBA" id="ARBA00022679"/>
    </source>
</evidence>
<dbReference type="Pfam" id="PF03567">
    <property type="entry name" value="Sulfotransfer_2"/>
    <property type="match status" value="1"/>
</dbReference>
<evidence type="ECO:0000256" key="5">
    <source>
        <dbReference type="ARBA" id="ARBA00023136"/>
    </source>
</evidence>
<evidence type="ECO:0000256" key="1">
    <source>
        <dbReference type="ARBA" id="ARBA00004167"/>
    </source>
</evidence>